<dbReference type="NCBIfam" id="TIGR00229">
    <property type="entry name" value="sensory_box"/>
    <property type="match status" value="2"/>
</dbReference>
<feature type="region of interest" description="Disordered" evidence="1">
    <location>
        <begin position="881"/>
        <end position="904"/>
    </location>
</feature>
<dbReference type="InterPro" id="IPR043128">
    <property type="entry name" value="Rev_trsase/Diguanyl_cyclase"/>
</dbReference>
<dbReference type="STRING" id="195064.SAMN05421721_10243"/>
<dbReference type="Pfam" id="PF00989">
    <property type="entry name" value="PAS"/>
    <property type="match status" value="1"/>
</dbReference>
<feature type="domain" description="PAC" evidence="3">
    <location>
        <begin position="399"/>
        <end position="451"/>
    </location>
</feature>
<evidence type="ECO:0000259" key="3">
    <source>
        <dbReference type="PROSITE" id="PS50113"/>
    </source>
</evidence>
<dbReference type="CDD" id="cd00130">
    <property type="entry name" value="PAS"/>
    <property type="match status" value="3"/>
</dbReference>
<dbReference type="InterPro" id="IPR013767">
    <property type="entry name" value="PAS_fold"/>
</dbReference>
<dbReference type="Pfam" id="PF00990">
    <property type="entry name" value="GGDEF"/>
    <property type="match status" value="1"/>
</dbReference>
<feature type="domain" description="PAC" evidence="3">
    <location>
        <begin position="277"/>
        <end position="329"/>
    </location>
</feature>
<dbReference type="InterPro" id="IPR035919">
    <property type="entry name" value="EAL_sf"/>
</dbReference>
<dbReference type="Proteomes" id="UP000199556">
    <property type="component" value="Unassembled WGS sequence"/>
</dbReference>
<dbReference type="InterPro" id="IPR052155">
    <property type="entry name" value="Biofilm_reg_signaling"/>
</dbReference>
<reference evidence="6 7" key="1">
    <citation type="submission" date="2016-10" db="EMBL/GenBank/DDBJ databases">
        <authorList>
            <person name="de Groot N.N."/>
        </authorList>
    </citation>
    <scope>NUCLEOTIDE SEQUENCE [LARGE SCALE GENOMIC DNA]</scope>
    <source>
        <strain evidence="6 7">DSM 4180</strain>
    </source>
</reference>
<evidence type="ECO:0000259" key="5">
    <source>
        <dbReference type="PROSITE" id="PS50887"/>
    </source>
</evidence>
<evidence type="ECO:0000256" key="1">
    <source>
        <dbReference type="SAM" id="MobiDB-lite"/>
    </source>
</evidence>
<dbReference type="PROSITE" id="PS50112">
    <property type="entry name" value="PAS"/>
    <property type="match status" value="1"/>
</dbReference>
<dbReference type="OrthoDB" id="8553030at2"/>
<keyword evidence="7" id="KW-1185">Reference proteome</keyword>
<dbReference type="InterPro" id="IPR001610">
    <property type="entry name" value="PAC"/>
</dbReference>
<dbReference type="SUPFAM" id="SSF55073">
    <property type="entry name" value="Nucleotide cyclase"/>
    <property type="match status" value="1"/>
</dbReference>
<dbReference type="InterPro" id="IPR035965">
    <property type="entry name" value="PAS-like_dom_sf"/>
</dbReference>
<dbReference type="PANTHER" id="PTHR44757">
    <property type="entry name" value="DIGUANYLATE CYCLASE DGCP"/>
    <property type="match status" value="1"/>
</dbReference>
<dbReference type="GO" id="GO:0006355">
    <property type="term" value="P:regulation of DNA-templated transcription"/>
    <property type="evidence" value="ECO:0007669"/>
    <property type="project" value="InterPro"/>
</dbReference>
<feature type="domain" description="PAS" evidence="2">
    <location>
        <begin position="326"/>
        <end position="396"/>
    </location>
</feature>
<dbReference type="InterPro" id="IPR001633">
    <property type="entry name" value="EAL_dom"/>
</dbReference>
<dbReference type="SMART" id="SM00091">
    <property type="entry name" value="PAS"/>
    <property type="match status" value="2"/>
</dbReference>
<protein>
    <submittedName>
        <fullName evidence="6">PAS domain S-box-containing protein/diguanylate cyclase (GGDEF) domain-containing protein</fullName>
    </submittedName>
</protein>
<dbReference type="SMART" id="SM00052">
    <property type="entry name" value="EAL"/>
    <property type="match status" value="1"/>
</dbReference>
<evidence type="ECO:0000259" key="2">
    <source>
        <dbReference type="PROSITE" id="PS50112"/>
    </source>
</evidence>
<dbReference type="NCBIfam" id="TIGR00254">
    <property type="entry name" value="GGDEF"/>
    <property type="match status" value="1"/>
</dbReference>
<dbReference type="CDD" id="cd01949">
    <property type="entry name" value="GGDEF"/>
    <property type="match status" value="1"/>
</dbReference>
<dbReference type="SUPFAM" id="SSF141868">
    <property type="entry name" value="EAL domain-like"/>
    <property type="match status" value="1"/>
</dbReference>
<dbReference type="InterPro" id="IPR000700">
    <property type="entry name" value="PAS-assoc_C"/>
</dbReference>
<dbReference type="Pfam" id="PF08447">
    <property type="entry name" value="PAS_3"/>
    <property type="match status" value="1"/>
</dbReference>
<dbReference type="Gene3D" id="3.30.450.20">
    <property type="entry name" value="PAS domain"/>
    <property type="match status" value="3"/>
</dbReference>
<dbReference type="SUPFAM" id="SSF55785">
    <property type="entry name" value="PYP-like sensor domain (PAS domain)"/>
    <property type="match status" value="3"/>
</dbReference>
<proteinExistence type="predicted"/>
<dbReference type="RefSeq" id="WP_090483468.1">
    <property type="nucleotide sequence ID" value="NZ_FOUO01000002.1"/>
</dbReference>
<evidence type="ECO:0000313" key="6">
    <source>
        <dbReference type="EMBL" id="SFM28794.1"/>
    </source>
</evidence>
<feature type="compositionally biased region" description="Basic and acidic residues" evidence="1">
    <location>
        <begin position="893"/>
        <end position="904"/>
    </location>
</feature>
<dbReference type="SMART" id="SM00267">
    <property type="entry name" value="GGDEF"/>
    <property type="match status" value="1"/>
</dbReference>
<dbReference type="Gene3D" id="3.20.20.450">
    <property type="entry name" value="EAL domain"/>
    <property type="match status" value="1"/>
</dbReference>
<dbReference type="EMBL" id="FOUO01000002">
    <property type="protein sequence ID" value="SFM28794.1"/>
    <property type="molecule type" value="Genomic_DNA"/>
</dbReference>
<feature type="domain" description="GGDEF" evidence="5">
    <location>
        <begin position="483"/>
        <end position="616"/>
    </location>
</feature>
<organism evidence="6 7">
    <name type="scientific">Ectothiorhodospira mobilis</name>
    <dbReference type="NCBI Taxonomy" id="195064"/>
    <lineage>
        <taxon>Bacteria</taxon>
        <taxon>Pseudomonadati</taxon>
        <taxon>Pseudomonadota</taxon>
        <taxon>Gammaproteobacteria</taxon>
        <taxon>Chromatiales</taxon>
        <taxon>Ectothiorhodospiraceae</taxon>
        <taxon>Ectothiorhodospira</taxon>
    </lineage>
</organism>
<evidence type="ECO:0000259" key="4">
    <source>
        <dbReference type="PROSITE" id="PS50883"/>
    </source>
</evidence>
<dbReference type="SMART" id="SM00086">
    <property type="entry name" value="PAC"/>
    <property type="match status" value="3"/>
</dbReference>
<dbReference type="InterPro" id="IPR000160">
    <property type="entry name" value="GGDEF_dom"/>
</dbReference>
<dbReference type="Gene3D" id="3.30.70.270">
    <property type="match status" value="1"/>
</dbReference>
<name>A0A1I4PMA4_ECTMO</name>
<dbReference type="Pfam" id="PF00563">
    <property type="entry name" value="EAL"/>
    <property type="match status" value="1"/>
</dbReference>
<dbReference type="InterPro" id="IPR000014">
    <property type="entry name" value="PAS"/>
</dbReference>
<dbReference type="Pfam" id="PF13426">
    <property type="entry name" value="PAS_9"/>
    <property type="match status" value="1"/>
</dbReference>
<dbReference type="PROSITE" id="PS50883">
    <property type="entry name" value="EAL"/>
    <property type="match status" value="1"/>
</dbReference>
<dbReference type="AlphaFoldDB" id="A0A1I4PMA4"/>
<evidence type="ECO:0000313" key="7">
    <source>
        <dbReference type="Proteomes" id="UP000199556"/>
    </source>
</evidence>
<dbReference type="InterPro" id="IPR029787">
    <property type="entry name" value="Nucleotide_cyclase"/>
</dbReference>
<accession>A0A1I4PMA4</accession>
<feature type="domain" description="EAL" evidence="4">
    <location>
        <begin position="625"/>
        <end position="883"/>
    </location>
</feature>
<dbReference type="PANTHER" id="PTHR44757:SF2">
    <property type="entry name" value="BIOFILM ARCHITECTURE MAINTENANCE PROTEIN MBAA"/>
    <property type="match status" value="1"/>
</dbReference>
<gene>
    <name evidence="6" type="ORF">SAMN05421721_10243</name>
</gene>
<dbReference type="PROSITE" id="PS50887">
    <property type="entry name" value="GGDEF"/>
    <property type="match status" value="1"/>
</dbReference>
<dbReference type="PROSITE" id="PS50113">
    <property type="entry name" value="PAC"/>
    <property type="match status" value="2"/>
</dbReference>
<dbReference type="InterPro" id="IPR013655">
    <property type="entry name" value="PAS_fold_3"/>
</dbReference>
<dbReference type="CDD" id="cd01948">
    <property type="entry name" value="EAL"/>
    <property type="match status" value="1"/>
</dbReference>
<sequence>MATDHDQQNELARLRQRARQILRDHHFQQTLDTFQQGELDLEGLLEELHIYHAELRLQQDALRESRYAAEEALNRFTALYQELPIPVLRIDRSGFVQEGNSAAHRLLALDHRLFSQLAQRPHQLFLTQALHRATQDGRASCEGIRLRRRDGGPLIADLKIIHLHHEDSQQSEYICNVVDQTQLRSQHDRLLEAHERLRVSEARYRHVSAVTSDVAYACIAPPGGEYRLDWITDSIRGVTGHNAEEMLRQGCLRPLVVEEDRPLFDRDILALEPGHASSVELRLRHRDGEIRWVRATSDCLEDPKAGGRRLYGGLTDITEQRRREEKIGTLALVVEQSPSLVLMTDRRGIIRYVNTRFCRRTGYTRPEIQGRPVSALGTPDTPRREYARLRRRLRRGHDWQGELCIRTRGGDPLWEEARITPLRDARGEITHFVKMAEDISDRKDLSRQLSFLVHYDPLTELPNRLLMRERVEQALASARREGYGMALLSVDVDGLKLVNDSLGRATGDRLLQGVAQRLQTLLREEDSLARFGGDNFVILAARLEQTQETLRITERIHGQLKEPFQVNGHALTVTASTGIALYPEDAEDTDELLRRADTALHRAKADGPGSYRFYTAALNTQLAERFHLEQSLRRALERDEMLLYFQPRRDLRTGRIVSLEALLRWRHPREGLILPGRFIPVAESTGLILDLGPMVLEKACRQLQDWRARGVPTVPVAINLSTQELYTEDLPRHIQQRVQAADLPPELLEFEITESTAMRSMEEAIHILGRLNKMGFTLSVDDFGTGYASMSYLSNLPVQGLKIDQSFVAQISDPRHEAGADATIVKAIIGLGHNLGLNVIAEGVENESQRRFLLRQGCTLGQGFMFDRPRPAGEIEAQLRIGAAHRPAPSSCPEDRSKGDQTRP</sequence>